<comment type="caution">
    <text evidence="1">The sequence shown here is derived from an EMBL/GenBank/DDBJ whole genome shotgun (WGS) entry which is preliminary data.</text>
</comment>
<gene>
    <name evidence="1" type="ORF">VXC91_11535</name>
</gene>
<accession>A0ABU7FFI9</accession>
<organism evidence="1 2">
    <name type="scientific">Streptomyces chiangmaiensis</name>
    <dbReference type="NCBI Taxonomy" id="766497"/>
    <lineage>
        <taxon>Bacteria</taxon>
        <taxon>Bacillati</taxon>
        <taxon>Actinomycetota</taxon>
        <taxon>Actinomycetes</taxon>
        <taxon>Kitasatosporales</taxon>
        <taxon>Streptomycetaceae</taxon>
        <taxon>Streptomyces</taxon>
    </lineage>
</organism>
<sequence length="125" mass="13262">MDQPTYDIVYNALWRRGMSHEEADLAACQAAVQMAAATADDTCGAERPGIDPASLSEADADCALALGHEAYEDHYNGISSWPVRQEELSVSEAIVNAVDAARVRLDAAQSGLRQALEASRAVNAA</sequence>
<keyword evidence="2" id="KW-1185">Reference proteome</keyword>
<name>A0ABU7FFI9_9ACTN</name>
<protein>
    <submittedName>
        <fullName evidence="1">Uncharacterized protein</fullName>
    </submittedName>
</protein>
<evidence type="ECO:0000313" key="1">
    <source>
        <dbReference type="EMBL" id="MED7822593.1"/>
    </source>
</evidence>
<reference evidence="1" key="1">
    <citation type="submission" date="2024-01" db="EMBL/GenBank/DDBJ databases">
        <title>First draft genome sequence data of TA4-1, the type strain of Gram-positive actinobacterium Streptomyces chiangmaiensis.</title>
        <authorList>
            <person name="Yasawong M."/>
            <person name="Nantapong N."/>
        </authorList>
    </citation>
    <scope>NUCLEOTIDE SEQUENCE</scope>
    <source>
        <strain evidence="1">TA4-1</strain>
    </source>
</reference>
<dbReference type="RefSeq" id="WP_329507026.1">
    <property type="nucleotide sequence ID" value="NZ_BAAAYZ010000135.1"/>
</dbReference>
<proteinExistence type="predicted"/>
<evidence type="ECO:0000313" key="2">
    <source>
        <dbReference type="Proteomes" id="UP001333996"/>
    </source>
</evidence>
<dbReference type="Proteomes" id="UP001333996">
    <property type="component" value="Unassembled WGS sequence"/>
</dbReference>
<dbReference type="EMBL" id="JAYWVC010000026">
    <property type="protein sequence ID" value="MED7822593.1"/>
    <property type="molecule type" value="Genomic_DNA"/>
</dbReference>